<name>A0ABS0L5I5_9BACT</name>
<evidence type="ECO:0000313" key="3">
    <source>
        <dbReference type="EMBL" id="MBG8555180.1"/>
    </source>
</evidence>
<reference evidence="3 4" key="1">
    <citation type="submission" date="2020-11" db="EMBL/GenBank/DDBJ databases">
        <title>Hymenobacter sp.</title>
        <authorList>
            <person name="Kim M.K."/>
        </authorList>
    </citation>
    <scope>NUCLEOTIDE SEQUENCE [LARGE SCALE GENOMIC DNA]</scope>
    <source>
        <strain evidence="3 4">BT594</strain>
    </source>
</reference>
<feature type="chain" id="PRO_5046776728" evidence="1">
    <location>
        <begin position="21"/>
        <end position="828"/>
    </location>
</feature>
<dbReference type="InterPro" id="IPR026444">
    <property type="entry name" value="Secre_tail"/>
</dbReference>
<dbReference type="EMBL" id="JADWYK010000011">
    <property type="protein sequence ID" value="MBG8555180.1"/>
    <property type="molecule type" value="Genomic_DNA"/>
</dbReference>
<organism evidence="3 4">
    <name type="scientific">Hymenobacter guriensis</name>
    <dbReference type="NCBI Taxonomy" id="2793065"/>
    <lineage>
        <taxon>Bacteria</taxon>
        <taxon>Pseudomonadati</taxon>
        <taxon>Bacteroidota</taxon>
        <taxon>Cytophagia</taxon>
        <taxon>Cytophagales</taxon>
        <taxon>Hymenobacteraceae</taxon>
        <taxon>Hymenobacter</taxon>
    </lineage>
</organism>
<evidence type="ECO:0000259" key="2">
    <source>
        <dbReference type="Pfam" id="PF18962"/>
    </source>
</evidence>
<dbReference type="Proteomes" id="UP000601099">
    <property type="component" value="Unassembled WGS sequence"/>
</dbReference>
<keyword evidence="4" id="KW-1185">Reference proteome</keyword>
<sequence length="828" mass="88491">MKTLLLLAGLSAASVYSSNAQDLKPASVPARRTVCYASRQNTFTRVAPPEQFLRVRALKGRGIDAANVTVTYTGFTPAAKEAFQYAVDIWASLLKSEVPIHINANWTPLAEGVLGSAGPSTYYRNVDGVLQSNVWYPVALAEKLSGEQLNAPSEADIEARFSSTFNWYLGTDGKTPAGQYDLVTVVLHELGHGLGFVDAMDVQEGEGSHGYSSLPVVYDTFVENAAEQRLVDKTIFPNPSEALAQQITSKELFFDSPLARAVNGNNRPKLYAPATFEAGSSVAHLDENLYPASNVNSLMSPQIGAAEAIHSPGPLVLKMFDEMGWFATTIHHTPLRDTETAQDFVVKAIIKSDGTVQAGSAKLVYSINGGTNATVSLTANGNANEYSATIPNPGLGATVRYALSVADQETGRTYLAPGKAAPGVEGEPRYEFRVGPDKTVPEVAHEAPSFLFESELPYQIVALADDNIGISKVEVEYSVNGVARPAITLAKTDEFTYTGLLGAAGDIKAGDIVTYRIVAEDVAAARNTTSTPTYTLSIVKLKEAQVSYSNQLDSNSPLDFVGNGFSITQPDGFSSPAIHSLHPYPDGAGPNSESNFIYQLLVPIKVREAKAEATVRFDEIVLVEPGATGSVFGSPDFFDYVVVEGSENGTTWVPLANGYDSRASAVWRTAYNSSISGDNSTAVGTPTLFRSRLLNLRNQFAGGDVVQLRFRLFADAGAHGWGWAIDNLRIQDAVTGVADELQATGGFSVFPNPTSGRFTVQARLAKATPGLQVVVRNVLGQEVLRKAVRETPGQLHETIDLGGLANGLYLVSLGTGADVLTKRVMVQK</sequence>
<proteinExistence type="predicted"/>
<evidence type="ECO:0000256" key="1">
    <source>
        <dbReference type="SAM" id="SignalP"/>
    </source>
</evidence>
<dbReference type="Pfam" id="PF18962">
    <property type="entry name" value="Por_Secre_tail"/>
    <property type="match status" value="1"/>
</dbReference>
<evidence type="ECO:0000313" key="4">
    <source>
        <dbReference type="Proteomes" id="UP000601099"/>
    </source>
</evidence>
<dbReference type="NCBIfam" id="TIGR04183">
    <property type="entry name" value="Por_Secre_tail"/>
    <property type="match status" value="1"/>
</dbReference>
<dbReference type="RefSeq" id="WP_196956203.1">
    <property type="nucleotide sequence ID" value="NZ_JADWYK010000011.1"/>
</dbReference>
<accession>A0ABS0L5I5</accession>
<comment type="caution">
    <text evidence="3">The sequence shown here is derived from an EMBL/GenBank/DDBJ whole genome shotgun (WGS) entry which is preliminary data.</text>
</comment>
<dbReference type="SUPFAM" id="SSF55486">
    <property type="entry name" value="Metalloproteases ('zincins'), catalytic domain"/>
    <property type="match status" value="1"/>
</dbReference>
<gene>
    <name evidence="3" type="ORF">I5L79_16635</name>
</gene>
<feature type="domain" description="Secretion system C-terminal sorting" evidence="2">
    <location>
        <begin position="749"/>
        <end position="826"/>
    </location>
</feature>
<keyword evidence="1" id="KW-0732">Signal</keyword>
<dbReference type="InterPro" id="IPR024079">
    <property type="entry name" value="MetalloPept_cat_dom_sf"/>
</dbReference>
<feature type="signal peptide" evidence="1">
    <location>
        <begin position="1"/>
        <end position="20"/>
    </location>
</feature>
<protein>
    <submittedName>
        <fullName evidence="3">T9SS type A sorting domain-containing protein</fullName>
    </submittedName>
</protein>
<dbReference type="Gene3D" id="3.40.390.10">
    <property type="entry name" value="Collagenase (Catalytic Domain)"/>
    <property type="match status" value="1"/>
</dbReference>